<evidence type="ECO:0000313" key="1">
    <source>
        <dbReference type="EMBL" id="EME40905.1"/>
    </source>
</evidence>
<accession>N1PH74</accession>
<dbReference type="AlphaFoldDB" id="N1PH74"/>
<sequence>MSMLRIEQEMASFQTKLDTYQTEQYHNFCDREEERHHYDQQRKAIVPSLARRPSAILLNNRNIEGVVPALNKQEPAVLNPLPYSLNIHGLPLLHPNWRFVRARKRKI</sequence>
<dbReference type="EMBL" id="KB446543">
    <property type="protein sequence ID" value="EME40905.1"/>
    <property type="molecule type" value="Genomic_DNA"/>
</dbReference>
<reference evidence="2" key="1">
    <citation type="journal article" date="2012" name="PLoS Genet.">
        <title>The genomes of the fungal plant pathogens Cladosporium fulvum and Dothistroma septosporum reveal adaptation to different hosts and lifestyles but also signatures of common ancestry.</title>
        <authorList>
            <person name="de Wit P.J.G.M."/>
            <person name="van der Burgt A."/>
            <person name="Oekmen B."/>
            <person name="Stergiopoulos I."/>
            <person name="Abd-Elsalam K.A."/>
            <person name="Aerts A.L."/>
            <person name="Bahkali A.H."/>
            <person name="Beenen H.G."/>
            <person name="Chettri P."/>
            <person name="Cox M.P."/>
            <person name="Datema E."/>
            <person name="de Vries R.P."/>
            <person name="Dhillon B."/>
            <person name="Ganley A.R."/>
            <person name="Griffiths S.A."/>
            <person name="Guo Y."/>
            <person name="Hamelin R.C."/>
            <person name="Henrissat B."/>
            <person name="Kabir M.S."/>
            <person name="Jashni M.K."/>
            <person name="Kema G."/>
            <person name="Klaubauf S."/>
            <person name="Lapidus A."/>
            <person name="Levasseur A."/>
            <person name="Lindquist E."/>
            <person name="Mehrabi R."/>
            <person name="Ohm R.A."/>
            <person name="Owen T.J."/>
            <person name="Salamov A."/>
            <person name="Schwelm A."/>
            <person name="Schijlen E."/>
            <person name="Sun H."/>
            <person name="van den Burg H.A."/>
            <person name="van Ham R.C.H.J."/>
            <person name="Zhang S."/>
            <person name="Goodwin S.B."/>
            <person name="Grigoriev I.V."/>
            <person name="Collemare J."/>
            <person name="Bradshaw R.E."/>
        </authorList>
    </citation>
    <scope>NUCLEOTIDE SEQUENCE [LARGE SCALE GENOMIC DNA]</scope>
    <source>
        <strain evidence="2">NZE10 / CBS 128990</strain>
    </source>
</reference>
<reference evidence="1 2" key="2">
    <citation type="journal article" date="2012" name="PLoS Pathog.">
        <title>Diverse lifestyles and strategies of plant pathogenesis encoded in the genomes of eighteen Dothideomycetes fungi.</title>
        <authorList>
            <person name="Ohm R.A."/>
            <person name="Feau N."/>
            <person name="Henrissat B."/>
            <person name="Schoch C.L."/>
            <person name="Horwitz B.A."/>
            <person name="Barry K.W."/>
            <person name="Condon B.J."/>
            <person name="Copeland A.C."/>
            <person name="Dhillon B."/>
            <person name="Glaser F."/>
            <person name="Hesse C.N."/>
            <person name="Kosti I."/>
            <person name="LaButti K."/>
            <person name="Lindquist E.A."/>
            <person name="Lucas S."/>
            <person name="Salamov A.A."/>
            <person name="Bradshaw R.E."/>
            <person name="Ciuffetti L."/>
            <person name="Hamelin R.C."/>
            <person name="Kema G.H.J."/>
            <person name="Lawrence C."/>
            <person name="Scott J.A."/>
            <person name="Spatafora J.W."/>
            <person name="Turgeon B.G."/>
            <person name="de Wit P.J.G.M."/>
            <person name="Zhong S."/>
            <person name="Goodwin S.B."/>
            <person name="Grigoriev I.V."/>
        </authorList>
    </citation>
    <scope>NUCLEOTIDE SEQUENCE [LARGE SCALE GENOMIC DNA]</scope>
    <source>
        <strain evidence="2">NZE10 / CBS 128990</strain>
    </source>
</reference>
<protein>
    <submittedName>
        <fullName evidence="1">Uncharacterized protein</fullName>
    </submittedName>
</protein>
<name>N1PH74_DOTSN</name>
<proteinExistence type="predicted"/>
<keyword evidence="2" id="KW-1185">Reference proteome</keyword>
<dbReference type="HOGENOM" id="CLU_2209961_0_0_1"/>
<evidence type="ECO:0000313" key="2">
    <source>
        <dbReference type="Proteomes" id="UP000016933"/>
    </source>
</evidence>
<dbReference type="Proteomes" id="UP000016933">
    <property type="component" value="Unassembled WGS sequence"/>
</dbReference>
<gene>
    <name evidence="1" type="ORF">DOTSEDRAFT_74456</name>
</gene>
<organism evidence="1 2">
    <name type="scientific">Dothistroma septosporum (strain NZE10 / CBS 128990)</name>
    <name type="common">Red band needle blight fungus</name>
    <name type="synonym">Mycosphaerella pini</name>
    <dbReference type="NCBI Taxonomy" id="675120"/>
    <lineage>
        <taxon>Eukaryota</taxon>
        <taxon>Fungi</taxon>
        <taxon>Dikarya</taxon>
        <taxon>Ascomycota</taxon>
        <taxon>Pezizomycotina</taxon>
        <taxon>Dothideomycetes</taxon>
        <taxon>Dothideomycetidae</taxon>
        <taxon>Mycosphaerellales</taxon>
        <taxon>Mycosphaerellaceae</taxon>
        <taxon>Dothistroma</taxon>
    </lineage>
</organism>